<dbReference type="RefSeq" id="WP_115812925.1">
    <property type="nucleotide sequence ID" value="NZ_QUNI01000005.1"/>
</dbReference>
<gene>
    <name evidence="4" type="ORF">C8P67_10566</name>
</gene>
<accession>A0A3E0EL95</accession>
<dbReference type="AlphaFoldDB" id="A0A3E0EL95"/>
<name>A0A3E0EL95_9FLAO</name>
<dbReference type="Pfam" id="PF17164">
    <property type="entry name" value="DUF5122"/>
    <property type="match status" value="14"/>
</dbReference>
<dbReference type="SUPFAM" id="SSF63829">
    <property type="entry name" value="Calcium-dependent phosphotriesterase"/>
    <property type="match status" value="3"/>
</dbReference>
<proteinExistence type="predicted"/>
<organism evidence="4 5">
    <name type="scientific">Flavobacterium aquicola</name>
    <dbReference type="NCBI Taxonomy" id="1682742"/>
    <lineage>
        <taxon>Bacteria</taxon>
        <taxon>Pseudomonadati</taxon>
        <taxon>Bacteroidota</taxon>
        <taxon>Flavobacteriia</taxon>
        <taxon>Flavobacteriales</taxon>
        <taxon>Flavobacteriaceae</taxon>
        <taxon>Flavobacterium</taxon>
    </lineage>
</organism>
<comment type="caution">
    <text evidence="4">The sequence shown here is derived from an EMBL/GenBank/DDBJ whole genome shotgun (WGS) entry which is preliminary data.</text>
</comment>
<evidence type="ECO:0000313" key="4">
    <source>
        <dbReference type="EMBL" id="REG98905.1"/>
    </source>
</evidence>
<dbReference type="Gene3D" id="2.80.10.50">
    <property type="match status" value="6"/>
</dbReference>
<dbReference type="NCBIfam" id="TIGR04183">
    <property type="entry name" value="Por_Secre_tail"/>
    <property type="match status" value="1"/>
</dbReference>
<dbReference type="Pfam" id="PF18962">
    <property type="entry name" value="Por_Secre_tail"/>
    <property type="match status" value="1"/>
</dbReference>
<keyword evidence="1 2" id="KW-0732">Signal</keyword>
<dbReference type="OrthoDB" id="9805017at2"/>
<sequence length="840" mass="92157">MKKTLLFLIFFLQFFAVFSQNPTDISQVFGSLTGFGGSVKTIVIQPDGKILVGGNFFTFKNGSQNCLIRLNSDGSKDDSFDIGTGFDNSVSSILLQNDGKILVAGDFNVFQGKLQRGLIRLNPDGSKDTSLNIGTGFLKNYFEDNCIKSMIVQPDGKIVLGGGFNYYQDKSQDFLIRLNSDGSKDTSFIVQNPNIVINTIGLQSDGKLIIGGQYLKNKTQQQDRLIRLNIDGSKDETFSVGNTFNNTVNIINVLKDDQILVGGTFGGYLARLRSNGTKDNLFSSQVSFSYDMYPYTCNVTTIKLQSDEKILVGGEFNSYQGSSQSHLVRINSNGSNDKTFKIEDKFDFSDVKTIAVQNDGQIIAGGGFIKFEGNPQKGLIRLNVDGTKDLSLKLGYGLDGEVECILRQSDGKIVVGGDFTSYEESSQKKLIRFNTDGTKDKNFDIGKGFTTSATSGSNCRVLTVTEQSDGKLLIGGTFGTYQGKEYPALIRLNANGTPDTTFNTGSGLYAGDRFPNYLTVHNIKVQPDGKVIVGGYFSRYQSTLCSNLIRLNSNGSIDKTFKVGTGFDARVTNLVLLPDGKILVAGDFTKYQGKDAKYLVRLNTDGSIDDSFQLTTEFVMSAVQTLTVQEDGKIMVAFSSPGGSSGSLFRINEDGSRDTSFDNVIKLGNRIYSIVIQKDKKIIVGGYFLYNLARYNSDGTKDQSFNVGPSFQTTAPNVRSVVLEPDGKIYVGGLFLSYQGDNRSAYLIKLKGNEVVLSNEEFSIEKKAFLLWPNPVKNTLNINSLNESNYSVKIYDLLGRLIYTKENANSSIDVSPFNSGIYLIKIKDESGETSQKFIKI</sequence>
<evidence type="ECO:0000256" key="1">
    <source>
        <dbReference type="ARBA" id="ARBA00022729"/>
    </source>
</evidence>
<dbReference type="PANTHER" id="PTHR42754">
    <property type="entry name" value="ENDOGLUCANASE"/>
    <property type="match status" value="1"/>
</dbReference>
<keyword evidence="5" id="KW-1185">Reference proteome</keyword>
<reference evidence="4 5" key="1">
    <citation type="submission" date="2018-08" db="EMBL/GenBank/DDBJ databases">
        <title>Genomic Encyclopedia of Archaeal and Bacterial Type Strains, Phase II (KMG-II): from individual species to whole genera.</title>
        <authorList>
            <person name="Goeker M."/>
        </authorList>
    </citation>
    <scope>NUCLEOTIDE SEQUENCE [LARGE SCALE GENOMIC DNA]</scope>
    <source>
        <strain evidence="4 5">DSM 100880</strain>
    </source>
</reference>
<dbReference type="InterPro" id="IPR026444">
    <property type="entry name" value="Secre_tail"/>
</dbReference>
<dbReference type="PANTHER" id="PTHR42754:SF1">
    <property type="entry name" value="LIPOPROTEIN"/>
    <property type="match status" value="1"/>
</dbReference>
<feature type="domain" description="Secretion system C-terminal sorting" evidence="3">
    <location>
        <begin position="771"/>
        <end position="838"/>
    </location>
</feature>
<dbReference type="Proteomes" id="UP000257136">
    <property type="component" value="Unassembled WGS sequence"/>
</dbReference>
<evidence type="ECO:0000313" key="5">
    <source>
        <dbReference type="Proteomes" id="UP000257136"/>
    </source>
</evidence>
<feature type="signal peptide" evidence="2">
    <location>
        <begin position="1"/>
        <end position="19"/>
    </location>
</feature>
<dbReference type="EMBL" id="QUNI01000005">
    <property type="protein sequence ID" value="REG98905.1"/>
    <property type="molecule type" value="Genomic_DNA"/>
</dbReference>
<evidence type="ECO:0000256" key="2">
    <source>
        <dbReference type="SAM" id="SignalP"/>
    </source>
</evidence>
<dbReference type="NCBIfam" id="TIGR02608">
    <property type="entry name" value="delta_60_rpt"/>
    <property type="match status" value="12"/>
</dbReference>
<protein>
    <submittedName>
        <fullName evidence="4">Putative delta-60 repeat protein/predicted secreted protein (Por secretion system target)</fullName>
    </submittedName>
</protein>
<feature type="chain" id="PRO_5017822208" evidence="2">
    <location>
        <begin position="20"/>
        <end position="840"/>
    </location>
</feature>
<evidence type="ECO:0000259" key="3">
    <source>
        <dbReference type="Pfam" id="PF18962"/>
    </source>
</evidence>
<dbReference type="InterPro" id="IPR013431">
    <property type="entry name" value="Delta_60_rpt"/>
</dbReference>